<feature type="binding site" evidence="7">
    <location>
        <position position="146"/>
    </location>
    <ligand>
        <name>Zn(2+)</name>
        <dbReference type="ChEBI" id="CHEBI:29105"/>
    </ligand>
</feature>
<keyword evidence="6" id="KW-0804">Transcription</keyword>
<evidence type="ECO:0000256" key="4">
    <source>
        <dbReference type="ARBA" id="ARBA00023015"/>
    </source>
</evidence>
<dbReference type="GO" id="GO:0003700">
    <property type="term" value="F:DNA-binding transcription factor activity"/>
    <property type="evidence" value="ECO:0007669"/>
    <property type="project" value="InterPro"/>
</dbReference>
<protein>
    <submittedName>
        <fullName evidence="8">Transcriptional repressor</fullName>
    </submittedName>
</protein>
<feature type="binding site" evidence="7">
    <location>
        <position position="149"/>
    </location>
    <ligand>
        <name>Zn(2+)</name>
        <dbReference type="ChEBI" id="CHEBI:29105"/>
    </ligand>
</feature>
<evidence type="ECO:0000256" key="3">
    <source>
        <dbReference type="ARBA" id="ARBA00022833"/>
    </source>
</evidence>
<keyword evidence="3 7" id="KW-0862">Zinc</keyword>
<comment type="caution">
    <text evidence="8">The sequence shown here is derived from an EMBL/GenBank/DDBJ whole genome shotgun (WGS) entry which is preliminary data.</text>
</comment>
<evidence type="ECO:0000256" key="5">
    <source>
        <dbReference type="ARBA" id="ARBA00023125"/>
    </source>
</evidence>
<dbReference type="GO" id="GO:0045892">
    <property type="term" value="P:negative regulation of DNA-templated transcription"/>
    <property type="evidence" value="ECO:0007669"/>
    <property type="project" value="TreeGrafter"/>
</dbReference>
<dbReference type="PANTHER" id="PTHR33202">
    <property type="entry name" value="ZINC UPTAKE REGULATION PROTEIN"/>
    <property type="match status" value="1"/>
</dbReference>
<reference evidence="8" key="1">
    <citation type="submission" date="2021-01" db="EMBL/GenBank/DDBJ databases">
        <title>Whole genome shotgun sequence of Rugosimonospora africana NBRC 104875.</title>
        <authorList>
            <person name="Komaki H."/>
            <person name="Tamura T."/>
        </authorList>
    </citation>
    <scope>NUCLEOTIDE SEQUENCE</scope>
    <source>
        <strain evidence="8">NBRC 104875</strain>
    </source>
</reference>
<accession>A0A8J3VUZ2</accession>
<dbReference type="EMBL" id="BONZ01000089">
    <property type="protein sequence ID" value="GIH20097.1"/>
    <property type="molecule type" value="Genomic_DNA"/>
</dbReference>
<dbReference type="InterPro" id="IPR043135">
    <property type="entry name" value="Fur_C"/>
</dbReference>
<comment type="cofactor">
    <cofactor evidence="7">
        <name>Zn(2+)</name>
        <dbReference type="ChEBI" id="CHEBI:29105"/>
    </cofactor>
    <text evidence="7">Binds 1 zinc ion per subunit.</text>
</comment>
<organism evidence="8 9">
    <name type="scientific">Rugosimonospora africana</name>
    <dbReference type="NCBI Taxonomy" id="556532"/>
    <lineage>
        <taxon>Bacteria</taxon>
        <taxon>Bacillati</taxon>
        <taxon>Actinomycetota</taxon>
        <taxon>Actinomycetes</taxon>
        <taxon>Micromonosporales</taxon>
        <taxon>Micromonosporaceae</taxon>
        <taxon>Rugosimonospora</taxon>
    </lineage>
</organism>
<evidence type="ECO:0000313" key="9">
    <source>
        <dbReference type="Proteomes" id="UP000642748"/>
    </source>
</evidence>
<keyword evidence="4" id="KW-0805">Transcription regulation</keyword>
<dbReference type="Gene3D" id="1.10.10.10">
    <property type="entry name" value="Winged helix-like DNA-binding domain superfamily/Winged helix DNA-binding domain"/>
    <property type="match status" value="1"/>
</dbReference>
<evidence type="ECO:0000313" key="8">
    <source>
        <dbReference type="EMBL" id="GIH20097.1"/>
    </source>
</evidence>
<dbReference type="Proteomes" id="UP000642748">
    <property type="component" value="Unassembled WGS sequence"/>
</dbReference>
<sequence>MTAGVDGMRDTDRRERVRRAWQQLATAGARRTLARGMVIDALAGTSAHLSITAIHQKVAEQRPEINISTVHRTVAFLAEHAVVHQLAWPGEARYGLCADPHVHAICEECGTISEIPAPSLAHAVAAAGDATRYDIGQAGLTLFGRCPACR</sequence>
<dbReference type="Pfam" id="PF01475">
    <property type="entry name" value="FUR"/>
    <property type="match status" value="1"/>
</dbReference>
<evidence type="ECO:0000256" key="1">
    <source>
        <dbReference type="ARBA" id="ARBA00007957"/>
    </source>
</evidence>
<keyword evidence="2" id="KW-0678">Repressor</keyword>
<comment type="similarity">
    <text evidence="1">Belongs to the Fur family.</text>
</comment>
<feature type="binding site" evidence="7">
    <location>
        <position position="106"/>
    </location>
    <ligand>
        <name>Zn(2+)</name>
        <dbReference type="ChEBI" id="CHEBI:29105"/>
    </ligand>
</feature>
<keyword evidence="9" id="KW-1185">Reference proteome</keyword>
<dbReference type="InterPro" id="IPR036390">
    <property type="entry name" value="WH_DNA-bd_sf"/>
</dbReference>
<dbReference type="GO" id="GO:0000976">
    <property type="term" value="F:transcription cis-regulatory region binding"/>
    <property type="evidence" value="ECO:0007669"/>
    <property type="project" value="TreeGrafter"/>
</dbReference>
<dbReference type="InterPro" id="IPR036388">
    <property type="entry name" value="WH-like_DNA-bd_sf"/>
</dbReference>
<dbReference type="AlphaFoldDB" id="A0A8J3VUZ2"/>
<dbReference type="Gene3D" id="3.30.1490.190">
    <property type="match status" value="1"/>
</dbReference>
<evidence type="ECO:0000256" key="6">
    <source>
        <dbReference type="ARBA" id="ARBA00023163"/>
    </source>
</evidence>
<dbReference type="PANTHER" id="PTHR33202:SF7">
    <property type="entry name" value="FERRIC UPTAKE REGULATION PROTEIN"/>
    <property type="match status" value="1"/>
</dbReference>
<evidence type="ECO:0000256" key="7">
    <source>
        <dbReference type="PIRSR" id="PIRSR602481-1"/>
    </source>
</evidence>
<dbReference type="SUPFAM" id="SSF46785">
    <property type="entry name" value="Winged helix' DNA-binding domain"/>
    <property type="match status" value="1"/>
</dbReference>
<gene>
    <name evidence="8" type="ORF">Raf01_82690</name>
</gene>
<keyword evidence="7" id="KW-0479">Metal-binding</keyword>
<evidence type="ECO:0000256" key="2">
    <source>
        <dbReference type="ARBA" id="ARBA00022491"/>
    </source>
</evidence>
<dbReference type="GO" id="GO:0008270">
    <property type="term" value="F:zinc ion binding"/>
    <property type="evidence" value="ECO:0007669"/>
    <property type="project" value="TreeGrafter"/>
</dbReference>
<dbReference type="GO" id="GO:1900376">
    <property type="term" value="P:regulation of secondary metabolite biosynthetic process"/>
    <property type="evidence" value="ECO:0007669"/>
    <property type="project" value="TreeGrafter"/>
</dbReference>
<feature type="binding site" evidence="7">
    <location>
        <position position="109"/>
    </location>
    <ligand>
        <name>Zn(2+)</name>
        <dbReference type="ChEBI" id="CHEBI:29105"/>
    </ligand>
</feature>
<keyword evidence="5" id="KW-0238">DNA-binding</keyword>
<proteinExistence type="inferred from homology"/>
<dbReference type="InterPro" id="IPR002481">
    <property type="entry name" value="FUR"/>
</dbReference>
<name>A0A8J3VUZ2_9ACTN</name>
<dbReference type="CDD" id="cd07153">
    <property type="entry name" value="Fur_like"/>
    <property type="match status" value="1"/>
</dbReference>